<dbReference type="EMBL" id="JABFUD020000014">
    <property type="protein sequence ID" value="KAI5070167.1"/>
    <property type="molecule type" value="Genomic_DNA"/>
</dbReference>
<accession>A0A9D4UMF4</accession>
<dbReference type="Proteomes" id="UP000886520">
    <property type="component" value="Chromosome 14"/>
</dbReference>
<sequence>MKKPSLVYAEAEELRAAGTPVYVETEELRAIGTPLVRGDVGRRGTPLQVAVTPKRVAPE</sequence>
<protein>
    <submittedName>
        <fullName evidence="1">Uncharacterized protein</fullName>
    </submittedName>
</protein>
<keyword evidence="2" id="KW-1185">Reference proteome</keyword>
<dbReference type="AlphaFoldDB" id="A0A9D4UMF4"/>
<evidence type="ECO:0000313" key="2">
    <source>
        <dbReference type="Proteomes" id="UP000886520"/>
    </source>
</evidence>
<reference evidence="1" key="1">
    <citation type="submission" date="2021-01" db="EMBL/GenBank/DDBJ databases">
        <title>Adiantum capillus-veneris genome.</title>
        <authorList>
            <person name="Fang Y."/>
            <person name="Liao Q."/>
        </authorList>
    </citation>
    <scope>NUCLEOTIDE SEQUENCE</scope>
    <source>
        <strain evidence="1">H3</strain>
        <tissue evidence="1">Leaf</tissue>
    </source>
</reference>
<evidence type="ECO:0000313" key="1">
    <source>
        <dbReference type="EMBL" id="KAI5070167.1"/>
    </source>
</evidence>
<name>A0A9D4UMF4_ADICA</name>
<comment type="caution">
    <text evidence="1">The sequence shown here is derived from an EMBL/GenBank/DDBJ whole genome shotgun (WGS) entry which is preliminary data.</text>
</comment>
<gene>
    <name evidence="1" type="ORF">GOP47_0014510</name>
</gene>
<proteinExistence type="predicted"/>
<organism evidence="1 2">
    <name type="scientific">Adiantum capillus-veneris</name>
    <name type="common">Maidenhair fern</name>
    <dbReference type="NCBI Taxonomy" id="13818"/>
    <lineage>
        <taxon>Eukaryota</taxon>
        <taxon>Viridiplantae</taxon>
        <taxon>Streptophyta</taxon>
        <taxon>Embryophyta</taxon>
        <taxon>Tracheophyta</taxon>
        <taxon>Polypodiopsida</taxon>
        <taxon>Polypodiidae</taxon>
        <taxon>Polypodiales</taxon>
        <taxon>Pteridineae</taxon>
        <taxon>Pteridaceae</taxon>
        <taxon>Vittarioideae</taxon>
        <taxon>Adiantum</taxon>
    </lineage>
</organism>